<dbReference type="RefSeq" id="WP_144258374.1">
    <property type="nucleotide sequence ID" value="NZ_CP041636.1"/>
</dbReference>
<keyword evidence="3" id="KW-0203">Cytokinin biosynthesis</keyword>
<proteinExistence type="inferred from homology"/>
<keyword evidence="3" id="KW-0378">Hydrolase</keyword>
<keyword evidence="5" id="KW-1185">Reference proteome</keyword>
<dbReference type="GO" id="GO:0009691">
    <property type="term" value="P:cytokinin biosynthetic process"/>
    <property type="evidence" value="ECO:0007669"/>
    <property type="project" value="UniProtKB-UniRule"/>
</dbReference>
<evidence type="ECO:0000313" key="4">
    <source>
        <dbReference type="EMBL" id="QDO99378.1"/>
    </source>
</evidence>
<dbReference type="InterPro" id="IPR031100">
    <property type="entry name" value="LOG_fam"/>
</dbReference>
<dbReference type="OrthoDB" id="9801098at2"/>
<dbReference type="NCBIfam" id="TIGR00730">
    <property type="entry name" value="Rossman fold protein, TIGR00730 family"/>
    <property type="match status" value="1"/>
</dbReference>
<dbReference type="GO" id="GO:0005829">
    <property type="term" value="C:cytosol"/>
    <property type="evidence" value="ECO:0007669"/>
    <property type="project" value="TreeGrafter"/>
</dbReference>
<organism evidence="4 5">
    <name type="scientific">Ferrovibrio terrae</name>
    <dbReference type="NCBI Taxonomy" id="2594003"/>
    <lineage>
        <taxon>Bacteria</taxon>
        <taxon>Pseudomonadati</taxon>
        <taxon>Pseudomonadota</taxon>
        <taxon>Alphaproteobacteria</taxon>
        <taxon>Rhodospirillales</taxon>
        <taxon>Rhodospirillaceae</taxon>
        <taxon>Ferrovibrio</taxon>
    </lineage>
</organism>
<comment type="catalytic activity">
    <reaction evidence="1">
        <text>AMP + H2O = D-ribose 5-phosphate + adenine</text>
        <dbReference type="Rhea" id="RHEA:20129"/>
        <dbReference type="ChEBI" id="CHEBI:15377"/>
        <dbReference type="ChEBI" id="CHEBI:16708"/>
        <dbReference type="ChEBI" id="CHEBI:78346"/>
        <dbReference type="ChEBI" id="CHEBI:456215"/>
        <dbReference type="EC" id="3.2.2.4"/>
    </reaction>
</comment>
<gene>
    <name evidence="4" type="ORF">FNB15_19775</name>
</gene>
<sequence>MTAIRSVCVYCGSSLGESNVYTAQAQILGQRLAENGIRLIYGGGRIGLMGVVADAVMKGGGEVVGIIPNHLHDWEVGHTGLTELHVVDSMHTRKRMMVEMSDAFIALPGGLGTLDEFFEIITWRQLKLHDKPVLVLNTEDYWHPLMALIETVIERGFARRTATTLYTVVEDAEAVIAALLAEPPPEHAARTSKI</sequence>
<dbReference type="KEGG" id="fer:FNB15_19775"/>
<reference evidence="4 5" key="1">
    <citation type="submission" date="2019-07" db="EMBL/GenBank/DDBJ databases">
        <title>Genome sequencing for Ferrovibrio sp. K5.</title>
        <authorList>
            <person name="Park S.-J."/>
        </authorList>
    </citation>
    <scope>NUCLEOTIDE SEQUENCE [LARGE SCALE GENOMIC DNA]</scope>
    <source>
        <strain evidence="4 5">K5</strain>
    </source>
</reference>
<evidence type="ECO:0000256" key="1">
    <source>
        <dbReference type="ARBA" id="ARBA00000274"/>
    </source>
</evidence>
<dbReference type="InterPro" id="IPR005269">
    <property type="entry name" value="LOG"/>
</dbReference>
<name>A0A516H6I6_9PROT</name>
<accession>A0A516H6I6</accession>
<dbReference type="PANTHER" id="PTHR31223:SF70">
    <property type="entry name" value="LOG FAMILY PROTEIN YJL055W"/>
    <property type="match status" value="1"/>
</dbReference>
<evidence type="ECO:0000256" key="2">
    <source>
        <dbReference type="ARBA" id="ARBA00006763"/>
    </source>
</evidence>
<dbReference type="EC" id="3.2.2.n1" evidence="3"/>
<dbReference type="EMBL" id="CP041636">
    <property type="protein sequence ID" value="QDO99378.1"/>
    <property type="molecule type" value="Genomic_DNA"/>
</dbReference>
<dbReference type="Gene3D" id="3.40.50.450">
    <property type="match status" value="1"/>
</dbReference>
<protein>
    <recommendedName>
        <fullName evidence="3">Cytokinin riboside 5'-monophosphate phosphoribohydrolase</fullName>
        <ecNumber evidence="3">3.2.2.n1</ecNumber>
    </recommendedName>
</protein>
<dbReference type="PANTHER" id="PTHR31223">
    <property type="entry name" value="LOG FAMILY PROTEIN YJL055W"/>
    <property type="match status" value="1"/>
</dbReference>
<evidence type="ECO:0000313" key="5">
    <source>
        <dbReference type="Proteomes" id="UP000317496"/>
    </source>
</evidence>
<dbReference type="AlphaFoldDB" id="A0A516H6I6"/>
<dbReference type="Pfam" id="PF03641">
    <property type="entry name" value="Lysine_decarbox"/>
    <property type="match status" value="1"/>
</dbReference>
<dbReference type="SUPFAM" id="SSF102405">
    <property type="entry name" value="MCP/YpsA-like"/>
    <property type="match status" value="1"/>
</dbReference>
<dbReference type="GO" id="GO:0008714">
    <property type="term" value="F:AMP nucleosidase activity"/>
    <property type="evidence" value="ECO:0007669"/>
    <property type="project" value="UniProtKB-EC"/>
</dbReference>
<dbReference type="Proteomes" id="UP000317496">
    <property type="component" value="Chromosome"/>
</dbReference>
<evidence type="ECO:0000256" key="3">
    <source>
        <dbReference type="RuleBase" id="RU363015"/>
    </source>
</evidence>
<comment type="similarity">
    <text evidence="2 3">Belongs to the LOG family.</text>
</comment>